<comment type="similarity">
    <text evidence="1 2">Belongs to the peptidase M16 family.</text>
</comment>
<organism evidence="5">
    <name type="scientific">Paraconexibacter sp. AEG42_29</name>
    <dbReference type="NCBI Taxonomy" id="2997339"/>
    <lineage>
        <taxon>Bacteria</taxon>
        <taxon>Bacillati</taxon>
        <taxon>Actinomycetota</taxon>
        <taxon>Thermoleophilia</taxon>
        <taxon>Solirubrobacterales</taxon>
        <taxon>Paraconexibacteraceae</taxon>
        <taxon>Paraconexibacter</taxon>
    </lineage>
</organism>
<dbReference type="InterPro" id="IPR007863">
    <property type="entry name" value="Peptidase_M16_C"/>
</dbReference>
<feature type="domain" description="Peptidase M16 N-terminal" evidence="3">
    <location>
        <begin position="15"/>
        <end position="161"/>
    </location>
</feature>
<reference evidence="5" key="1">
    <citation type="submission" date="2022-12" db="EMBL/GenBank/DDBJ databases">
        <title>Paraconexibacter alkalitolerans sp. nov. and Baekduia alba sp. nov., isolated from soil and emended description of the genera Paraconexibacter (Chun et al., 2020) and Baekduia (An et al., 2020).</title>
        <authorList>
            <person name="Vieira S."/>
            <person name="Huber K.J."/>
            <person name="Geppert A."/>
            <person name="Wolf J."/>
            <person name="Neumann-Schaal M."/>
            <person name="Muesken M."/>
            <person name="Overmann J."/>
        </authorList>
    </citation>
    <scope>NUCLEOTIDE SEQUENCE</scope>
    <source>
        <strain evidence="5">AEG42_29</strain>
    </source>
</reference>
<dbReference type="EC" id="3.4.24.-" evidence="5"/>
<dbReference type="GO" id="GO:0004222">
    <property type="term" value="F:metalloendopeptidase activity"/>
    <property type="evidence" value="ECO:0007669"/>
    <property type="project" value="InterPro"/>
</dbReference>
<dbReference type="GO" id="GO:0006508">
    <property type="term" value="P:proteolysis"/>
    <property type="evidence" value="ECO:0007669"/>
    <property type="project" value="UniProtKB-KW"/>
</dbReference>
<dbReference type="InterPro" id="IPR001431">
    <property type="entry name" value="Pept_M16_Zn_BS"/>
</dbReference>
<evidence type="ECO:0000259" key="3">
    <source>
        <dbReference type="Pfam" id="PF00675"/>
    </source>
</evidence>
<gene>
    <name evidence="5" type="ORF">DSM112329_02609</name>
</gene>
<dbReference type="PANTHER" id="PTHR11851">
    <property type="entry name" value="METALLOPROTEASE"/>
    <property type="match status" value="1"/>
</dbReference>
<dbReference type="Pfam" id="PF05193">
    <property type="entry name" value="Peptidase_M16_C"/>
    <property type="match status" value="1"/>
</dbReference>
<evidence type="ECO:0000256" key="1">
    <source>
        <dbReference type="ARBA" id="ARBA00007261"/>
    </source>
</evidence>
<sequence length="418" mass="45404">MLSEHRITELDSGLRIVTEVMPSVRSAALGVFIGVGSTAETHEEAGLSHLIEHMLFRGTPRFESLEIDQIFDAMGAELNAGTGKESTSVYTRVLDNHLERAFDVIADMVWRPKFADEDLSAEREIVLEEIAMYEDDPQDKVFDVLGTAVFGDHPLGRAIIGRADVVAGTPAAGLAAFHGKRYVPGNVVVAAAGSVDHDALVAMVRDSSPAASPKIPHVATPVQLEARTQFLKKETEQYHVCLGAPGLARGDERRFALRILDNVLGGTSSSRLFVEIREKRGLAYAVYSFAAQYADTGQVGLYVGTRPDNVKTAMDVVRVELEKLRQDGIAADELERSKDNVKGRILLSLESTVARMNRLGSSLLSDMPLLSVDELEEKIDAVTLDDVLGLARELYAPERMSIVGIGTDESVFDKALAA</sequence>
<dbReference type="GO" id="GO:0046872">
    <property type="term" value="F:metal ion binding"/>
    <property type="evidence" value="ECO:0007669"/>
    <property type="project" value="InterPro"/>
</dbReference>
<protein>
    <submittedName>
        <fullName evidence="5">Zinc protease</fullName>
        <ecNumber evidence="5">3.4.24.-</ecNumber>
    </submittedName>
</protein>
<dbReference type="Gene3D" id="3.30.830.10">
    <property type="entry name" value="Metalloenzyme, LuxS/M16 peptidase-like"/>
    <property type="match status" value="2"/>
</dbReference>
<evidence type="ECO:0000259" key="4">
    <source>
        <dbReference type="Pfam" id="PF05193"/>
    </source>
</evidence>
<proteinExistence type="inferred from homology"/>
<dbReference type="SUPFAM" id="SSF63411">
    <property type="entry name" value="LuxS/MPP-like metallohydrolase"/>
    <property type="match status" value="2"/>
</dbReference>
<evidence type="ECO:0000313" key="5">
    <source>
        <dbReference type="EMBL" id="XAY05751.1"/>
    </source>
</evidence>
<accession>A0AAU7AVW5</accession>
<keyword evidence="5" id="KW-0378">Hydrolase</keyword>
<dbReference type="KEGG" id="parq:DSM112329_02609"/>
<keyword evidence="5" id="KW-0645">Protease</keyword>
<dbReference type="Pfam" id="PF00675">
    <property type="entry name" value="Peptidase_M16"/>
    <property type="match status" value="1"/>
</dbReference>
<dbReference type="InterPro" id="IPR050361">
    <property type="entry name" value="MPP/UQCRC_Complex"/>
</dbReference>
<dbReference type="RefSeq" id="WP_354702253.1">
    <property type="nucleotide sequence ID" value="NZ_CP114014.1"/>
</dbReference>
<dbReference type="InterPro" id="IPR011765">
    <property type="entry name" value="Pept_M16_N"/>
</dbReference>
<name>A0AAU7AVW5_9ACTN</name>
<feature type="domain" description="Peptidase M16 C-terminal" evidence="4">
    <location>
        <begin position="174"/>
        <end position="340"/>
    </location>
</feature>
<dbReference type="InterPro" id="IPR011249">
    <property type="entry name" value="Metalloenz_LuxS/M16"/>
</dbReference>
<dbReference type="AlphaFoldDB" id="A0AAU7AVW5"/>
<dbReference type="PANTHER" id="PTHR11851:SF49">
    <property type="entry name" value="MITOCHONDRIAL-PROCESSING PEPTIDASE SUBUNIT ALPHA"/>
    <property type="match status" value="1"/>
</dbReference>
<dbReference type="PROSITE" id="PS00143">
    <property type="entry name" value="INSULINASE"/>
    <property type="match status" value="1"/>
</dbReference>
<dbReference type="EMBL" id="CP114014">
    <property type="protein sequence ID" value="XAY05751.1"/>
    <property type="molecule type" value="Genomic_DNA"/>
</dbReference>
<evidence type="ECO:0000256" key="2">
    <source>
        <dbReference type="RuleBase" id="RU004447"/>
    </source>
</evidence>